<accession>A0A6B9ZDW7</accession>
<proteinExistence type="predicted"/>
<reference evidence="4 5" key="1">
    <citation type="submission" date="2020-01" db="EMBL/GenBank/DDBJ databases">
        <title>Complete genome sequence of Chitinophaga sp. H33E-04 isolated from quinoa roots.</title>
        <authorList>
            <person name="Weon H.-Y."/>
            <person name="Lee S.A."/>
        </authorList>
    </citation>
    <scope>NUCLEOTIDE SEQUENCE [LARGE SCALE GENOMIC DNA]</scope>
    <source>
        <strain evidence="4 5">H33E-04</strain>
    </source>
</reference>
<feature type="chain" id="PRO_5025663504" evidence="2">
    <location>
        <begin position="33"/>
        <end position="325"/>
    </location>
</feature>
<gene>
    <name evidence="4" type="ORF">GWR21_07855</name>
</gene>
<dbReference type="PROSITE" id="PS51257">
    <property type="entry name" value="PROKAR_LIPOPROTEIN"/>
    <property type="match status" value="1"/>
</dbReference>
<feature type="domain" description="DUF4349" evidence="3">
    <location>
        <begin position="104"/>
        <end position="308"/>
    </location>
</feature>
<evidence type="ECO:0000313" key="5">
    <source>
        <dbReference type="Proteomes" id="UP000476411"/>
    </source>
</evidence>
<dbReference type="RefSeq" id="WP_162331199.1">
    <property type="nucleotide sequence ID" value="NZ_CP048113.1"/>
</dbReference>
<keyword evidence="1" id="KW-1133">Transmembrane helix</keyword>
<keyword evidence="5" id="KW-1185">Reference proteome</keyword>
<name>A0A6B9ZDW7_9BACT</name>
<protein>
    <submittedName>
        <fullName evidence="4">DUF4349 domain-containing protein</fullName>
    </submittedName>
</protein>
<evidence type="ECO:0000313" key="4">
    <source>
        <dbReference type="EMBL" id="QHS59504.1"/>
    </source>
</evidence>
<evidence type="ECO:0000256" key="1">
    <source>
        <dbReference type="SAM" id="Phobius"/>
    </source>
</evidence>
<dbReference type="Proteomes" id="UP000476411">
    <property type="component" value="Chromosome"/>
</dbReference>
<keyword evidence="1" id="KW-0472">Membrane</keyword>
<dbReference type="KEGG" id="chih:GWR21_07855"/>
<evidence type="ECO:0000256" key="2">
    <source>
        <dbReference type="SAM" id="SignalP"/>
    </source>
</evidence>
<dbReference type="Pfam" id="PF14257">
    <property type="entry name" value="DUF4349"/>
    <property type="match status" value="1"/>
</dbReference>
<evidence type="ECO:0000259" key="3">
    <source>
        <dbReference type="Pfam" id="PF14257"/>
    </source>
</evidence>
<sequence length="325" mass="36234">MTGRCFILKNTPIPVSVLVCSFSLLSACGHKAGPAAADPAYRNSYKAMELKAPDNFTDGASAPDSYNEQEAIHHPADDVTAAEASNNTGAFTAPTLAQSAVIPRKIIKTGTIRYSVNDYNNARKELREVVARYHGDIIDDNEQRSEFTWETRMAIQVPVEKFDSCLEAISGNAQTLIVKTVSAEDKTAEYIDVAARMKAKKEVELRYLEILKQAKSVKDILEVEEQLKSIREEVEASQARLQYIDQNVAMSTINLSFYQVFANTSPQGPGFFSRISFSIKDGWNNVLSFLIDLVGMWPGMLALAAAVIFMRRYMKRRRQRKAMAV</sequence>
<keyword evidence="2" id="KW-0732">Signal</keyword>
<feature type="transmembrane region" description="Helical" evidence="1">
    <location>
        <begin position="286"/>
        <end position="310"/>
    </location>
</feature>
<feature type="signal peptide" evidence="2">
    <location>
        <begin position="1"/>
        <end position="32"/>
    </location>
</feature>
<dbReference type="InterPro" id="IPR025645">
    <property type="entry name" value="DUF4349"/>
</dbReference>
<dbReference type="AlphaFoldDB" id="A0A6B9ZDW7"/>
<organism evidence="4 5">
    <name type="scientific">Chitinophaga agri</name>
    <dbReference type="NCBI Taxonomy" id="2703787"/>
    <lineage>
        <taxon>Bacteria</taxon>
        <taxon>Pseudomonadati</taxon>
        <taxon>Bacteroidota</taxon>
        <taxon>Chitinophagia</taxon>
        <taxon>Chitinophagales</taxon>
        <taxon>Chitinophagaceae</taxon>
        <taxon>Chitinophaga</taxon>
    </lineage>
</organism>
<keyword evidence="1" id="KW-0812">Transmembrane</keyword>
<dbReference type="EMBL" id="CP048113">
    <property type="protein sequence ID" value="QHS59504.1"/>
    <property type="molecule type" value="Genomic_DNA"/>
</dbReference>